<dbReference type="InParanoid" id="A0A098E3V6"/>
<dbReference type="EnsemblFungi" id="CEF87758">
    <property type="protein sequence ID" value="CEF87758"/>
    <property type="gene ID" value="FGRRES_20278"/>
</dbReference>
<keyword evidence="3" id="KW-1185">Reference proteome</keyword>
<evidence type="ECO:0000313" key="3">
    <source>
        <dbReference type="Proteomes" id="UP000070720"/>
    </source>
</evidence>
<reference evidence="2 3" key="1">
    <citation type="journal article" date="2007" name="Science">
        <title>The Fusarium graminearum genome reveals a link between localized polymorphism and pathogen specialization.</title>
        <authorList>
            <person name="Cuomo C.A."/>
            <person name="Gueldener U."/>
            <person name="Xu J.-R."/>
            <person name="Trail F."/>
            <person name="Turgeon B.G."/>
            <person name="Di Pietro A."/>
            <person name="Walton J.D."/>
            <person name="Ma L.-J."/>
            <person name="Baker S.E."/>
            <person name="Rep M."/>
            <person name="Adam G."/>
            <person name="Antoniw J."/>
            <person name="Baldwin T."/>
            <person name="Calvo S.E."/>
            <person name="Chang Y.-L."/>
            <person name="DeCaprio D."/>
            <person name="Gale L.R."/>
            <person name="Gnerre S."/>
            <person name="Goswami R.S."/>
            <person name="Hammond-Kosack K."/>
            <person name="Harris L.J."/>
            <person name="Hilburn K."/>
            <person name="Kennell J.C."/>
            <person name="Kroken S."/>
            <person name="Magnuson J.K."/>
            <person name="Mannhaupt G."/>
            <person name="Mauceli E.W."/>
            <person name="Mewes H.-W."/>
            <person name="Mitterbauer R."/>
            <person name="Muehlbauer G."/>
            <person name="Muensterkoetter M."/>
            <person name="Nelson D."/>
            <person name="O'Donnell K."/>
            <person name="Ouellet T."/>
            <person name="Qi W."/>
            <person name="Quesneville H."/>
            <person name="Roncero M.I.G."/>
            <person name="Seong K.-Y."/>
            <person name="Tetko I.V."/>
            <person name="Urban M."/>
            <person name="Waalwijk C."/>
            <person name="Ward T.J."/>
            <person name="Yao J."/>
            <person name="Birren B.W."/>
            <person name="Kistler H.C."/>
        </authorList>
    </citation>
    <scope>NUCLEOTIDE SEQUENCE [LARGE SCALE GENOMIC DNA]</scope>
    <source>
        <strain evidence="3">ATCC MYA-4620 / CBS 123657 / FGSC 9075 / NRRL 31084 / PH-1</strain>
        <strain evidence="2">PH-1 / ATCC MYA-4620 / FGSC 9075 / NRRL 31084</strain>
    </source>
</reference>
<reference evidence="2" key="4">
    <citation type="submission" date="2017-01" db="UniProtKB">
        <authorList>
            <consortium name="EnsemblFungi"/>
        </authorList>
    </citation>
    <scope>IDENTIFICATION</scope>
    <source>
        <strain evidence="2">PH-1 / ATCC MYA-4620 / FGSC 9075 / NRRL 31084</strain>
    </source>
</reference>
<name>A0A098E3V6_GIBZE</name>
<evidence type="ECO:0000313" key="2">
    <source>
        <dbReference type="EnsemblFungi" id="CEF87758"/>
    </source>
</evidence>
<accession>A0A098E3V6</accession>
<dbReference type="Proteomes" id="UP000070720">
    <property type="component" value="Chromosome 3"/>
</dbReference>
<proteinExistence type="predicted"/>
<sequence>MATESSQGISNQDLYNAYTNKKKKTGKKKKFHIVNWGTLRPCSTWYGDMPDPSSPADQGILIAWGIAGLNVLSSQNVTLRYP</sequence>
<protein>
    <submittedName>
        <fullName evidence="1">Chromosome 3, complete genome</fullName>
    </submittedName>
</protein>
<reference evidence="1 3" key="3">
    <citation type="journal article" date="2015" name="BMC Genomics">
        <title>The completed genome sequence of the pathogenic ascomycete fungus Fusarium graminearum.</title>
        <authorList>
            <person name="King R."/>
            <person name="Urban M."/>
            <person name="Hammond-Kosack M.C."/>
            <person name="Hassani-Pak K."/>
            <person name="Hammond-Kosack K.E."/>
        </authorList>
    </citation>
    <scope>NUCLEOTIDE SEQUENCE [LARGE SCALE GENOMIC DNA]</scope>
    <source>
        <strain evidence="3">ATCC MYA-4620 / CBS 123657 / FGSC 9075 / NRRL 31084 / PH-1</strain>
        <strain evidence="1">PH-1</strain>
    </source>
</reference>
<dbReference type="VEuPathDB" id="FungiDB:FGRAMPH1_01G18991"/>
<dbReference type="AlphaFoldDB" id="A0A098E3V6"/>
<reference evidence="2 3" key="2">
    <citation type="journal article" date="2010" name="Nature">
        <title>Comparative genomics reveals mobile pathogenicity chromosomes in Fusarium.</title>
        <authorList>
            <person name="Ma L.J."/>
            <person name="van der Does H.C."/>
            <person name="Borkovich K.A."/>
            <person name="Coleman J.J."/>
            <person name="Daboussi M.J."/>
            <person name="Di Pietro A."/>
            <person name="Dufresne M."/>
            <person name="Freitag M."/>
            <person name="Grabherr M."/>
            <person name="Henrissat B."/>
            <person name="Houterman P.M."/>
            <person name="Kang S."/>
            <person name="Shim W.B."/>
            <person name="Woloshuk C."/>
            <person name="Xie X."/>
            <person name="Xu J.R."/>
            <person name="Antoniw J."/>
            <person name="Baker S.E."/>
            <person name="Bluhm B.H."/>
            <person name="Breakspear A."/>
            <person name="Brown D.W."/>
            <person name="Butchko R.A."/>
            <person name="Chapman S."/>
            <person name="Coulson R."/>
            <person name="Coutinho P.M."/>
            <person name="Danchin E.G."/>
            <person name="Diener A."/>
            <person name="Gale L.R."/>
            <person name="Gardiner D.M."/>
            <person name="Goff S."/>
            <person name="Hammond-Kosack K.E."/>
            <person name="Hilburn K."/>
            <person name="Hua-Van A."/>
            <person name="Jonkers W."/>
            <person name="Kazan K."/>
            <person name="Kodira C.D."/>
            <person name="Koehrsen M."/>
            <person name="Kumar L."/>
            <person name="Lee Y.H."/>
            <person name="Li L."/>
            <person name="Manners J.M."/>
            <person name="Miranda-Saavedra D."/>
            <person name="Mukherjee M."/>
            <person name="Park G."/>
            <person name="Park J."/>
            <person name="Park S.Y."/>
            <person name="Proctor R.H."/>
            <person name="Regev A."/>
            <person name="Ruiz-Roldan M.C."/>
            <person name="Sain D."/>
            <person name="Sakthikumar S."/>
            <person name="Sykes S."/>
            <person name="Schwartz D.C."/>
            <person name="Turgeon B.G."/>
            <person name="Wapinski I."/>
            <person name="Yoder O."/>
            <person name="Young S."/>
            <person name="Zeng Q."/>
            <person name="Zhou S."/>
            <person name="Galagan J."/>
            <person name="Cuomo C.A."/>
            <person name="Kistler H.C."/>
            <person name="Rep M."/>
        </authorList>
    </citation>
    <scope>GENOME REANNOTATION</scope>
    <source>
        <strain evidence="3">ATCC MYA-4620 / CBS 123657 / FGSC 9075 / NRRL 31084 / PH-1</strain>
        <strain evidence="2">PH-1 / ATCC MYA-4620 / FGSC 9075 / NRRL 31084</strain>
    </source>
</reference>
<accession>A0A0E0SMU5</accession>
<gene>
    <name evidence="1" type="ORF">FGRAMPH1_01T18991</name>
</gene>
<evidence type="ECO:0000313" key="1">
    <source>
        <dbReference type="EMBL" id="CEF87758.1"/>
    </source>
</evidence>
<organism evidence="1 3">
    <name type="scientific">Gibberella zeae (strain ATCC MYA-4620 / CBS 123657 / FGSC 9075 / NRRL 31084 / PH-1)</name>
    <name type="common">Wheat head blight fungus</name>
    <name type="synonym">Fusarium graminearum</name>
    <dbReference type="NCBI Taxonomy" id="229533"/>
    <lineage>
        <taxon>Eukaryota</taxon>
        <taxon>Fungi</taxon>
        <taxon>Dikarya</taxon>
        <taxon>Ascomycota</taxon>
        <taxon>Pezizomycotina</taxon>
        <taxon>Sordariomycetes</taxon>
        <taxon>Hypocreomycetidae</taxon>
        <taxon>Hypocreales</taxon>
        <taxon>Nectriaceae</taxon>
        <taxon>Fusarium</taxon>
    </lineage>
</organism>
<dbReference type="EMBL" id="HG970334">
    <property type="protein sequence ID" value="CEF87758.1"/>
    <property type="molecule type" value="Genomic_DNA"/>
</dbReference>